<evidence type="ECO:0000256" key="2">
    <source>
        <dbReference type="ARBA" id="ARBA00004651"/>
    </source>
</evidence>
<reference evidence="14 15" key="1">
    <citation type="submission" date="2014-03" db="EMBL/GenBank/DDBJ databases">
        <title>Genome of Paenirhodobacter enshiensis DW2-9.</title>
        <authorList>
            <person name="Wang D."/>
            <person name="Wang G."/>
        </authorList>
    </citation>
    <scope>NUCLEOTIDE SEQUENCE [LARGE SCALE GENOMIC DNA]</scope>
    <source>
        <strain evidence="14 15">DW2-9</strain>
    </source>
</reference>
<evidence type="ECO:0000256" key="5">
    <source>
        <dbReference type="ARBA" id="ARBA00022692"/>
    </source>
</evidence>
<dbReference type="InterPro" id="IPR013556">
    <property type="entry name" value="Flag_M-ring_C"/>
</dbReference>
<dbReference type="PANTHER" id="PTHR30046">
    <property type="entry name" value="FLAGELLAR M-RING PROTEIN"/>
    <property type="match status" value="1"/>
</dbReference>
<evidence type="ECO:0000256" key="8">
    <source>
        <dbReference type="ARBA" id="ARBA00023143"/>
    </source>
</evidence>
<comment type="function">
    <text evidence="9">The M ring may be actively involved in energy transduction.</text>
</comment>
<keyword evidence="5 11" id="KW-0812">Transmembrane</keyword>
<dbReference type="PANTHER" id="PTHR30046:SF0">
    <property type="entry name" value="FLAGELLAR M-RING PROTEIN"/>
    <property type="match status" value="1"/>
</dbReference>
<evidence type="ECO:0000313" key="15">
    <source>
        <dbReference type="Proteomes" id="UP000028824"/>
    </source>
</evidence>
<dbReference type="OrthoDB" id="9807026at2"/>
<dbReference type="GO" id="GO:0003774">
    <property type="term" value="F:cytoskeletal motor activity"/>
    <property type="evidence" value="ECO:0007669"/>
    <property type="project" value="InterPro"/>
</dbReference>
<dbReference type="EMBL" id="JFZB01000005">
    <property type="protein sequence ID" value="KFI28904.1"/>
    <property type="molecule type" value="Genomic_DNA"/>
</dbReference>
<dbReference type="NCBIfam" id="TIGR00206">
    <property type="entry name" value="fliF"/>
    <property type="match status" value="1"/>
</dbReference>
<dbReference type="PRINTS" id="PR01009">
    <property type="entry name" value="FLGMRINGFLIF"/>
</dbReference>
<dbReference type="eggNOG" id="COG1766">
    <property type="taxonomic scope" value="Bacteria"/>
</dbReference>
<name>A0A086Y3Q4_9RHOB</name>
<dbReference type="Gene3D" id="3.30.300.30">
    <property type="match status" value="1"/>
</dbReference>
<dbReference type="GO" id="GO:0005886">
    <property type="term" value="C:plasma membrane"/>
    <property type="evidence" value="ECO:0007669"/>
    <property type="project" value="UniProtKB-SubCell"/>
</dbReference>
<comment type="caution">
    <text evidence="14">The sequence shown here is derived from an EMBL/GenBank/DDBJ whole genome shotgun (WGS) entry which is preliminary data.</text>
</comment>
<keyword evidence="14" id="KW-0969">Cilium</keyword>
<feature type="compositionally biased region" description="Polar residues" evidence="10">
    <location>
        <begin position="284"/>
        <end position="294"/>
    </location>
</feature>
<dbReference type="InterPro" id="IPR045851">
    <property type="entry name" value="AMP-bd_C_sf"/>
</dbReference>
<keyword evidence="7 11" id="KW-0472">Membrane</keyword>
<feature type="domain" description="Flagellar M-ring N-terminal" evidence="12">
    <location>
        <begin position="38"/>
        <end position="208"/>
    </location>
</feature>
<protein>
    <recommendedName>
        <fullName evidence="9">Flagellar M-ring protein</fullName>
    </recommendedName>
</protein>
<dbReference type="InterPro" id="IPR006182">
    <property type="entry name" value="FliF_N_dom"/>
</dbReference>
<evidence type="ECO:0000259" key="13">
    <source>
        <dbReference type="Pfam" id="PF08345"/>
    </source>
</evidence>
<evidence type="ECO:0000256" key="7">
    <source>
        <dbReference type="ARBA" id="ARBA00023136"/>
    </source>
</evidence>
<dbReference type="AlphaFoldDB" id="A0A086Y3Q4"/>
<evidence type="ECO:0000256" key="4">
    <source>
        <dbReference type="ARBA" id="ARBA00022475"/>
    </source>
</evidence>
<dbReference type="Pfam" id="PF08345">
    <property type="entry name" value="YscJ_FliF_C"/>
    <property type="match status" value="1"/>
</dbReference>
<evidence type="ECO:0000256" key="6">
    <source>
        <dbReference type="ARBA" id="ARBA00022989"/>
    </source>
</evidence>
<gene>
    <name evidence="14" type="ORF">CG50_11920</name>
</gene>
<evidence type="ECO:0000256" key="9">
    <source>
        <dbReference type="PIRNR" id="PIRNR004862"/>
    </source>
</evidence>
<dbReference type="Proteomes" id="UP000028824">
    <property type="component" value="Unassembled WGS sequence"/>
</dbReference>
<dbReference type="Pfam" id="PF01514">
    <property type="entry name" value="YscJ_FliF"/>
    <property type="match status" value="1"/>
</dbReference>
<keyword evidence="14" id="KW-0282">Flagellum</keyword>
<evidence type="ECO:0000256" key="3">
    <source>
        <dbReference type="ARBA" id="ARBA00007971"/>
    </source>
</evidence>
<dbReference type="InterPro" id="IPR043427">
    <property type="entry name" value="YscJ/FliF"/>
</dbReference>
<dbReference type="InterPro" id="IPR000067">
    <property type="entry name" value="FlgMring_FliF"/>
</dbReference>
<accession>A0A086Y3Q4</accession>
<evidence type="ECO:0000259" key="12">
    <source>
        <dbReference type="Pfam" id="PF01514"/>
    </source>
</evidence>
<keyword evidence="6 11" id="KW-1133">Transmembrane helix</keyword>
<dbReference type="PIRSF" id="PIRSF004862">
    <property type="entry name" value="FliF"/>
    <property type="match status" value="1"/>
</dbReference>
<comment type="subcellular location">
    <subcellularLocation>
        <location evidence="1 9">Bacterial flagellum basal body</location>
    </subcellularLocation>
    <subcellularLocation>
        <location evidence="2">Cell membrane</location>
        <topology evidence="2">Multi-pass membrane protein</topology>
    </subcellularLocation>
</comment>
<evidence type="ECO:0000256" key="1">
    <source>
        <dbReference type="ARBA" id="ARBA00004117"/>
    </source>
</evidence>
<feature type="compositionally biased region" description="Polar residues" evidence="10">
    <location>
        <begin position="302"/>
        <end position="311"/>
    </location>
</feature>
<feature type="transmembrane region" description="Helical" evidence="11">
    <location>
        <begin position="417"/>
        <end position="438"/>
    </location>
</feature>
<feature type="domain" description="Flagellar M-ring C-terminal" evidence="13">
    <location>
        <begin position="234"/>
        <end position="395"/>
    </location>
</feature>
<dbReference type="GO" id="GO:0009431">
    <property type="term" value="C:bacterial-type flagellum basal body, MS ring"/>
    <property type="evidence" value="ECO:0007669"/>
    <property type="project" value="InterPro"/>
</dbReference>
<sequence>MQQISTAWQALDTRRRMIAGAAAVAMFAAILALSGLAAKPRMALLYAGLEAAQAGQVVSALDQRGVSYEVKGDSIWVDAAQRDALRMSLASDGLPESGGNGYELLDTLSGFGTTSQMFDAAYWRAKEGELARTILSNHEIRAARVHIANPVGQGFRNTVRPTASVTVTTVNGGLSPPQAKALKYMVSSAVSGMRPEDVSIIDSASGLVSVGDDTPQRSNDMRAAELRRNAERVLEARVGYGNAVVEVAVDTVTEREAVTERRIDPQTRVAISTDSEERKRQDSNNRSGATTVASNLPEGNGANDSRSQSQDNETRERTNYEVSETTREVVRDPGDIKRLTVAVLVDGVEGKDDKGQPTTAPRSDEEIAALHDLVASAVGFDEARGDVITIRSMPFRPLEATGTEATGGFLASQSFDLMRMAEIGVVALVVLILGLFVVRPMLLQRREPALPAPSGGAGLPVPVADSLPAMAAPAMAMPAMAPMAEPELVMPSFGMADISLPGETVGAMEGDPVARLRTLIQQRRAESAEILRGWMETPDREV</sequence>
<keyword evidence="14" id="KW-0966">Cell projection</keyword>
<keyword evidence="8 9" id="KW-0975">Bacterial flagellum</keyword>
<proteinExistence type="inferred from homology"/>
<evidence type="ECO:0000313" key="14">
    <source>
        <dbReference type="EMBL" id="KFI28904.1"/>
    </source>
</evidence>
<feature type="region of interest" description="Disordered" evidence="10">
    <location>
        <begin position="255"/>
        <end position="331"/>
    </location>
</feature>
<dbReference type="STRING" id="1105367.CG50_11920"/>
<feature type="compositionally biased region" description="Basic and acidic residues" evidence="10">
    <location>
        <begin position="312"/>
        <end position="331"/>
    </location>
</feature>
<comment type="similarity">
    <text evidence="3 9">Belongs to the FliF family.</text>
</comment>
<keyword evidence="15" id="KW-1185">Reference proteome</keyword>
<dbReference type="GO" id="GO:0071973">
    <property type="term" value="P:bacterial-type flagellum-dependent cell motility"/>
    <property type="evidence" value="ECO:0007669"/>
    <property type="project" value="InterPro"/>
</dbReference>
<dbReference type="RefSeq" id="WP_036635385.1">
    <property type="nucleotide sequence ID" value="NZ_JFZB01000005.1"/>
</dbReference>
<keyword evidence="4" id="KW-1003">Cell membrane</keyword>
<feature type="compositionally biased region" description="Basic and acidic residues" evidence="10">
    <location>
        <begin position="255"/>
        <end position="265"/>
    </location>
</feature>
<evidence type="ECO:0000256" key="10">
    <source>
        <dbReference type="SAM" id="MobiDB-lite"/>
    </source>
</evidence>
<organism evidence="14 15">
    <name type="scientific">Paenirhodobacter enshiensis</name>
    <dbReference type="NCBI Taxonomy" id="1105367"/>
    <lineage>
        <taxon>Bacteria</taxon>
        <taxon>Pseudomonadati</taxon>
        <taxon>Pseudomonadota</taxon>
        <taxon>Alphaproteobacteria</taxon>
        <taxon>Rhodobacterales</taxon>
        <taxon>Rhodobacter group</taxon>
        <taxon>Paenirhodobacter</taxon>
    </lineage>
</organism>
<evidence type="ECO:0000256" key="11">
    <source>
        <dbReference type="SAM" id="Phobius"/>
    </source>
</evidence>